<name>A0ABW4GXK6_9ACTN</name>
<reference evidence="3" key="1">
    <citation type="journal article" date="2019" name="Int. J. Syst. Evol. Microbiol.">
        <title>The Global Catalogue of Microorganisms (GCM) 10K type strain sequencing project: providing services to taxonomists for standard genome sequencing and annotation.</title>
        <authorList>
            <consortium name="The Broad Institute Genomics Platform"/>
            <consortium name="The Broad Institute Genome Sequencing Center for Infectious Disease"/>
            <person name="Wu L."/>
            <person name="Ma J."/>
        </authorList>
    </citation>
    <scope>NUCLEOTIDE SEQUENCE [LARGE SCALE GENOMIC DNA]</scope>
    <source>
        <strain evidence="3">CGMCC 1.15399</strain>
    </source>
</reference>
<feature type="transmembrane region" description="Helical" evidence="1">
    <location>
        <begin position="122"/>
        <end position="145"/>
    </location>
</feature>
<sequence length="146" mass="15864">MFELVSVLLSTLVVGVFWGPWLALSRSMASFEAAAFLAIAHRMNRNLATPMTVLMPLALASIVPVLFLSYGKQGFYLALVALALLVVALLVTVAVEVPIVKQIATWTVGTLPDDWQRLRDRWVSFHIVRVVAGIAGLAFLVAAAIF</sequence>
<gene>
    <name evidence="2" type="ORF">ACFSJ0_61785</name>
</gene>
<proteinExistence type="predicted"/>
<keyword evidence="3" id="KW-1185">Reference proteome</keyword>
<dbReference type="InterPro" id="IPR013901">
    <property type="entry name" value="Anthrone_oxy"/>
</dbReference>
<dbReference type="EMBL" id="JBHUCM010000078">
    <property type="protein sequence ID" value="MFD1547565.1"/>
    <property type="molecule type" value="Genomic_DNA"/>
</dbReference>
<dbReference type="Pfam" id="PF08592">
    <property type="entry name" value="Anthrone_oxy"/>
    <property type="match status" value="1"/>
</dbReference>
<keyword evidence="1" id="KW-0812">Transmembrane</keyword>
<keyword evidence="1" id="KW-1133">Transmembrane helix</keyword>
<feature type="transmembrane region" description="Helical" evidence="1">
    <location>
        <begin position="75"/>
        <end position="95"/>
    </location>
</feature>
<keyword evidence="1" id="KW-0472">Membrane</keyword>
<organism evidence="2 3">
    <name type="scientific">Nonomuraea guangzhouensis</name>
    <dbReference type="NCBI Taxonomy" id="1291555"/>
    <lineage>
        <taxon>Bacteria</taxon>
        <taxon>Bacillati</taxon>
        <taxon>Actinomycetota</taxon>
        <taxon>Actinomycetes</taxon>
        <taxon>Streptosporangiales</taxon>
        <taxon>Streptosporangiaceae</taxon>
        <taxon>Nonomuraea</taxon>
    </lineage>
</organism>
<evidence type="ECO:0000313" key="3">
    <source>
        <dbReference type="Proteomes" id="UP001597097"/>
    </source>
</evidence>
<protein>
    <submittedName>
        <fullName evidence="2">Anthrone oxygenase family protein</fullName>
    </submittedName>
</protein>
<dbReference type="RefSeq" id="WP_219537060.1">
    <property type="nucleotide sequence ID" value="NZ_JAHKRM010000034.1"/>
</dbReference>
<accession>A0ABW4GXK6</accession>
<comment type="caution">
    <text evidence="2">The sequence shown here is derived from an EMBL/GenBank/DDBJ whole genome shotgun (WGS) entry which is preliminary data.</text>
</comment>
<feature type="transmembrane region" description="Helical" evidence="1">
    <location>
        <begin position="49"/>
        <end position="68"/>
    </location>
</feature>
<evidence type="ECO:0000313" key="2">
    <source>
        <dbReference type="EMBL" id="MFD1547565.1"/>
    </source>
</evidence>
<evidence type="ECO:0000256" key="1">
    <source>
        <dbReference type="SAM" id="Phobius"/>
    </source>
</evidence>
<dbReference type="Proteomes" id="UP001597097">
    <property type="component" value="Unassembled WGS sequence"/>
</dbReference>